<feature type="non-terminal residue" evidence="1">
    <location>
        <position position="90"/>
    </location>
</feature>
<keyword evidence="2" id="KW-1185">Reference proteome</keyword>
<sequence>MVSAKNGRRAWLRSTEGDLIDTMFIRGEGDNPEHRDRTLVITCEGNAGYYEIGIANTPVQLGYSVLGWNQPGFGQSSGLPFPANTLAAAD</sequence>
<organism evidence="1 2">
    <name type="scientific">Oesophagostomum dentatum</name>
    <name type="common">Nodular worm</name>
    <dbReference type="NCBI Taxonomy" id="61180"/>
    <lineage>
        <taxon>Eukaryota</taxon>
        <taxon>Metazoa</taxon>
        <taxon>Ecdysozoa</taxon>
        <taxon>Nematoda</taxon>
        <taxon>Chromadorea</taxon>
        <taxon>Rhabditida</taxon>
        <taxon>Rhabditina</taxon>
        <taxon>Rhabditomorpha</taxon>
        <taxon>Strongyloidea</taxon>
        <taxon>Strongylidae</taxon>
        <taxon>Oesophagostomum</taxon>
    </lineage>
</organism>
<evidence type="ECO:0000313" key="2">
    <source>
        <dbReference type="Proteomes" id="UP000053660"/>
    </source>
</evidence>
<dbReference type="AlphaFoldDB" id="A0A0B1SAD3"/>
<dbReference type="SUPFAM" id="SSF53474">
    <property type="entry name" value="alpha/beta-Hydrolases"/>
    <property type="match status" value="1"/>
</dbReference>
<dbReference type="OrthoDB" id="6412627at2759"/>
<dbReference type="EMBL" id="KN584326">
    <property type="protein sequence ID" value="KHJ81899.1"/>
    <property type="molecule type" value="Genomic_DNA"/>
</dbReference>
<evidence type="ECO:0000313" key="1">
    <source>
        <dbReference type="EMBL" id="KHJ81899.1"/>
    </source>
</evidence>
<name>A0A0B1SAD3_OESDE</name>
<reference evidence="1 2" key="1">
    <citation type="submission" date="2014-03" db="EMBL/GenBank/DDBJ databases">
        <title>Draft genome of the hookworm Oesophagostomum dentatum.</title>
        <authorList>
            <person name="Mitreva M."/>
        </authorList>
    </citation>
    <scope>NUCLEOTIDE SEQUENCE [LARGE SCALE GENOMIC DNA]</scope>
    <source>
        <strain evidence="1 2">OD-Hann</strain>
    </source>
</reference>
<dbReference type="InterPro" id="IPR029058">
    <property type="entry name" value="AB_hydrolase_fold"/>
</dbReference>
<gene>
    <name evidence="1" type="ORF">OESDEN_18412</name>
</gene>
<dbReference type="Proteomes" id="UP000053660">
    <property type="component" value="Unassembled WGS sequence"/>
</dbReference>
<accession>A0A0B1SAD3</accession>
<proteinExistence type="predicted"/>
<protein>
    <submittedName>
        <fullName evidence="1">Uncharacterized protein</fullName>
    </submittedName>
</protein>